<name>A0A9N9ZWY2_BEMTA</name>
<accession>A0A9N9ZWY2</accession>
<dbReference type="EMBL" id="OU963862">
    <property type="protein sequence ID" value="CAH0381131.1"/>
    <property type="molecule type" value="Genomic_DNA"/>
</dbReference>
<dbReference type="Proteomes" id="UP001152759">
    <property type="component" value="Chromosome 1"/>
</dbReference>
<feature type="region of interest" description="Disordered" evidence="4">
    <location>
        <begin position="1"/>
        <end position="21"/>
    </location>
</feature>
<evidence type="ECO:0000256" key="4">
    <source>
        <dbReference type="SAM" id="MobiDB-lite"/>
    </source>
</evidence>
<protein>
    <recommendedName>
        <fullName evidence="7">Tumor protein D54</fullName>
    </recommendedName>
</protein>
<proteinExistence type="inferred from homology"/>
<evidence type="ECO:0000256" key="2">
    <source>
        <dbReference type="ARBA" id="ARBA00023054"/>
    </source>
</evidence>
<evidence type="ECO:0000256" key="3">
    <source>
        <dbReference type="SAM" id="Coils"/>
    </source>
</evidence>
<dbReference type="AlphaFoldDB" id="A0A9N9ZWY2"/>
<comment type="similarity">
    <text evidence="1">Belongs to the TPD52 family.</text>
</comment>
<sequence length="385" mass="42506">MASNPAVESGEEGAGGSSSSDYEEDCYFAFVEKSETPSFDIDDPEWVDDDDGDAFEIVDGDVTCVGDVIDPQLGETCLVEAEFYNQKPGRGKRKPVKGVRVKFQDLSKPYVARVTNQTNYHRFLQLVKGEEPPTDMPNNTEQIPEELKGLNPEEQEKQKEIWAKELATVSVLYYLIPSVVAKLKALGGYGPPPEFEGLSKEEQEALQEEWSKELMTLEEEVQTLQDVWASKTERIRELKAKLGYSVWSDLTSQMNKGISNVKESHVYQNVEEKVTQISKAVTEAPIYQKTESVIKSTAEKTTSLLGGFGSGFTSGISSKLGAIKNSESFRSFEEKVGGVYENVKTKVSTSRSSSMQSFDDALREAEAAIKKGGSGATTPIPEERP</sequence>
<organism evidence="5 6">
    <name type="scientific">Bemisia tabaci</name>
    <name type="common">Sweetpotato whitefly</name>
    <name type="synonym">Aleurodes tabaci</name>
    <dbReference type="NCBI Taxonomy" id="7038"/>
    <lineage>
        <taxon>Eukaryota</taxon>
        <taxon>Metazoa</taxon>
        <taxon>Ecdysozoa</taxon>
        <taxon>Arthropoda</taxon>
        <taxon>Hexapoda</taxon>
        <taxon>Insecta</taxon>
        <taxon>Pterygota</taxon>
        <taxon>Neoptera</taxon>
        <taxon>Paraneoptera</taxon>
        <taxon>Hemiptera</taxon>
        <taxon>Sternorrhyncha</taxon>
        <taxon>Aleyrodoidea</taxon>
        <taxon>Aleyrodidae</taxon>
        <taxon>Aleyrodinae</taxon>
        <taxon>Bemisia</taxon>
    </lineage>
</organism>
<keyword evidence="2 3" id="KW-0175">Coiled coil</keyword>
<reference evidence="5" key="1">
    <citation type="submission" date="2021-12" db="EMBL/GenBank/DDBJ databases">
        <authorList>
            <person name="King R."/>
        </authorList>
    </citation>
    <scope>NUCLEOTIDE SEQUENCE</scope>
</reference>
<gene>
    <name evidence="5" type="ORF">BEMITA_LOCUS809</name>
</gene>
<feature type="region of interest" description="Disordered" evidence="4">
    <location>
        <begin position="365"/>
        <end position="385"/>
    </location>
</feature>
<dbReference type="PANTHER" id="PTHR19307:SF14">
    <property type="entry name" value="TUMOR PROTEIN D52"/>
    <property type="match status" value="1"/>
</dbReference>
<dbReference type="PANTHER" id="PTHR19307">
    <property type="entry name" value="TUMOR PROTEIN D52"/>
    <property type="match status" value="1"/>
</dbReference>
<evidence type="ECO:0000313" key="6">
    <source>
        <dbReference type="Proteomes" id="UP001152759"/>
    </source>
</evidence>
<evidence type="ECO:0000313" key="5">
    <source>
        <dbReference type="EMBL" id="CAH0381131.1"/>
    </source>
</evidence>
<evidence type="ECO:0000256" key="1">
    <source>
        <dbReference type="ARBA" id="ARBA00005702"/>
    </source>
</evidence>
<evidence type="ECO:0008006" key="7">
    <source>
        <dbReference type="Google" id="ProtNLM"/>
    </source>
</evidence>
<feature type="coiled-coil region" evidence="3">
    <location>
        <begin position="200"/>
        <end position="227"/>
    </location>
</feature>
<dbReference type="Pfam" id="PF04201">
    <property type="entry name" value="TPD52"/>
    <property type="match status" value="1"/>
</dbReference>
<dbReference type="GO" id="GO:0005737">
    <property type="term" value="C:cytoplasm"/>
    <property type="evidence" value="ECO:0007669"/>
    <property type="project" value="TreeGrafter"/>
</dbReference>
<keyword evidence="6" id="KW-1185">Reference proteome</keyword>
<dbReference type="InterPro" id="IPR007327">
    <property type="entry name" value="TPD52"/>
</dbReference>